<evidence type="ECO:0000313" key="8">
    <source>
        <dbReference type="EMBL" id="JAV64012.1"/>
    </source>
</evidence>
<organism evidence="8">
    <name type="scientific">Photinus pyralis</name>
    <name type="common">Common eastern firefly</name>
    <name type="synonym">Lampyris pyralis</name>
    <dbReference type="NCBI Taxonomy" id="7054"/>
    <lineage>
        <taxon>Eukaryota</taxon>
        <taxon>Metazoa</taxon>
        <taxon>Ecdysozoa</taxon>
        <taxon>Arthropoda</taxon>
        <taxon>Hexapoda</taxon>
        <taxon>Insecta</taxon>
        <taxon>Pterygota</taxon>
        <taxon>Neoptera</taxon>
        <taxon>Endopterygota</taxon>
        <taxon>Coleoptera</taxon>
        <taxon>Polyphaga</taxon>
        <taxon>Elateriformia</taxon>
        <taxon>Elateroidea</taxon>
        <taxon>Lampyridae</taxon>
        <taxon>Lampyrinae</taxon>
        <taxon>Photinus</taxon>
    </lineage>
</organism>
<dbReference type="FunFam" id="3.30.60.90:FF:000007">
    <property type="entry name" value="Next to BRCA1 gene 1 protein"/>
    <property type="match status" value="1"/>
</dbReference>
<name>A0A1Y1KRI1_PHOPY</name>
<dbReference type="GO" id="GO:0035973">
    <property type="term" value="P:aggrephagy"/>
    <property type="evidence" value="ECO:0007669"/>
    <property type="project" value="TreeGrafter"/>
</dbReference>
<dbReference type="SUPFAM" id="SSF57850">
    <property type="entry name" value="RING/U-box"/>
    <property type="match status" value="1"/>
</dbReference>
<dbReference type="Pfam" id="PF00564">
    <property type="entry name" value="PB1"/>
    <property type="match status" value="1"/>
</dbReference>
<dbReference type="SUPFAM" id="SSF46934">
    <property type="entry name" value="UBA-like"/>
    <property type="match status" value="1"/>
</dbReference>
<dbReference type="InterPro" id="IPR009060">
    <property type="entry name" value="UBA-like_sf"/>
</dbReference>
<dbReference type="PANTHER" id="PTHR15090:SF0">
    <property type="entry name" value="SEQUESTOSOME-1"/>
    <property type="match status" value="1"/>
</dbReference>
<keyword evidence="2 4" id="KW-0863">Zinc-finger</keyword>
<dbReference type="Gene3D" id="3.30.60.90">
    <property type="match status" value="1"/>
</dbReference>
<evidence type="ECO:0008006" key="9">
    <source>
        <dbReference type="Google" id="ProtNLM"/>
    </source>
</evidence>
<evidence type="ECO:0000256" key="3">
    <source>
        <dbReference type="ARBA" id="ARBA00022833"/>
    </source>
</evidence>
<dbReference type="GO" id="GO:0005080">
    <property type="term" value="F:protein kinase C binding"/>
    <property type="evidence" value="ECO:0007669"/>
    <property type="project" value="TreeGrafter"/>
</dbReference>
<feature type="compositionally biased region" description="Polar residues" evidence="5">
    <location>
        <begin position="277"/>
        <end position="297"/>
    </location>
</feature>
<dbReference type="CDD" id="cd02340">
    <property type="entry name" value="ZZ_NBR1_like"/>
    <property type="match status" value="1"/>
</dbReference>
<dbReference type="InterPro" id="IPR000433">
    <property type="entry name" value="Znf_ZZ"/>
</dbReference>
<keyword evidence="1" id="KW-0479">Metal-binding</keyword>
<feature type="domain" description="ZZ-type" evidence="6">
    <location>
        <begin position="111"/>
        <end position="161"/>
    </location>
</feature>
<dbReference type="GO" id="GO:0070013">
    <property type="term" value="C:intracellular organelle lumen"/>
    <property type="evidence" value="ECO:0007669"/>
    <property type="project" value="UniProtKB-ARBA"/>
</dbReference>
<dbReference type="SUPFAM" id="SSF54277">
    <property type="entry name" value="CAD &amp; PB1 domains"/>
    <property type="match status" value="1"/>
</dbReference>
<dbReference type="PROSITE" id="PS51745">
    <property type="entry name" value="PB1"/>
    <property type="match status" value="1"/>
</dbReference>
<dbReference type="AlphaFoldDB" id="A0A1Y1KRI1"/>
<dbReference type="SMART" id="SM00291">
    <property type="entry name" value="ZnF_ZZ"/>
    <property type="match status" value="1"/>
</dbReference>
<reference evidence="8" key="1">
    <citation type="journal article" date="2016" name="Sci. Rep.">
        <title>Molecular characterization of firefly nuptial gifts: a multi-omics approach sheds light on postcopulatory sexual selection.</title>
        <authorList>
            <person name="Al-Wathiqui N."/>
            <person name="Fallon T.R."/>
            <person name="South A."/>
            <person name="Weng J.K."/>
            <person name="Lewis S.M."/>
        </authorList>
    </citation>
    <scope>NUCLEOTIDE SEQUENCE</scope>
</reference>
<proteinExistence type="predicted"/>
<dbReference type="GO" id="GO:0007032">
    <property type="term" value="P:endosome organization"/>
    <property type="evidence" value="ECO:0007669"/>
    <property type="project" value="TreeGrafter"/>
</dbReference>
<evidence type="ECO:0000256" key="5">
    <source>
        <dbReference type="SAM" id="MobiDB-lite"/>
    </source>
</evidence>
<dbReference type="PANTHER" id="PTHR15090">
    <property type="entry name" value="SEQUESTOSOME 1-RELATED"/>
    <property type="match status" value="1"/>
</dbReference>
<protein>
    <recommendedName>
        <fullName evidence="9">ZZ-type domain-containing protein</fullName>
    </recommendedName>
</protein>
<evidence type="ECO:0000256" key="1">
    <source>
        <dbReference type="ARBA" id="ARBA00022723"/>
    </source>
</evidence>
<dbReference type="GO" id="GO:0008270">
    <property type="term" value="F:zinc ion binding"/>
    <property type="evidence" value="ECO:0007669"/>
    <property type="project" value="UniProtKB-KW"/>
</dbReference>
<evidence type="ECO:0000259" key="6">
    <source>
        <dbReference type="PROSITE" id="PS50135"/>
    </source>
</evidence>
<dbReference type="GO" id="GO:0044753">
    <property type="term" value="C:amphisome"/>
    <property type="evidence" value="ECO:0007669"/>
    <property type="project" value="TreeGrafter"/>
</dbReference>
<feature type="region of interest" description="Disordered" evidence="5">
    <location>
        <begin position="275"/>
        <end position="350"/>
    </location>
</feature>
<evidence type="ECO:0000256" key="2">
    <source>
        <dbReference type="ARBA" id="ARBA00022771"/>
    </source>
</evidence>
<dbReference type="Pfam" id="PF00569">
    <property type="entry name" value="ZZ"/>
    <property type="match status" value="1"/>
</dbReference>
<feature type="compositionally biased region" description="Polar residues" evidence="5">
    <location>
        <begin position="333"/>
        <end position="350"/>
    </location>
</feature>
<evidence type="ECO:0000259" key="7">
    <source>
        <dbReference type="PROSITE" id="PS51745"/>
    </source>
</evidence>
<dbReference type="PROSITE" id="PS50135">
    <property type="entry name" value="ZF_ZZ_2"/>
    <property type="match status" value="1"/>
</dbReference>
<dbReference type="Gene3D" id="1.10.8.10">
    <property type="entry name" value="DNA helicase RuvA subunit, C-terminal domain"/>
    <property type="match status" value="1"/>
</dbReference>
<feature type="compositionally biased region" description="Low complexity" evidence="5">
    <location>
        <begin position="323"/>
        <end position="332"/>
    </location>
</feature>
<dbReference type="GO" id="GO:0070530">
    <property type="term" value="F:K63-linked polyubiquitin modification-dependent protein binding"/>
    <property type="evidence" value="ECO:0007669"/>
    <property type="project" value="TreeGrafter"/>
</dbReference>
<dbReference type="FunFam" id="3.10.20.90:FF:000320">
    <property type="entry name" value="Predicted protein"/>
    <property type="match status" value="1"/>
</dbReference>
<dbReference type="InterPro" id="IPR043145">
    <property type="entry name" value="Znf_ZZ_sf"/>
</dbReference>
<dbReference type="InterPro" id="IPR000270">
    <property type="entry name" value="PB1_dom"/>
</dbReference>
<dbReference type="GO" id="GO:0016235">
    <property type="term" value="C:aggresome"/>
    <property type="evidence" value="ECO:0007669"/>
    <property type="project" value="TreeGrafter"/>
</dbReference>
<dbReference type="InterPro" id="IPR053793">
    <property type="entry name" value="PB1-like"/>
</dbReference>
<dbReference type="PROSITE" id="PS01357">
    <property type="entry name" value="ZF_ZZ_1"/>
    <property type="match status" value="1"/>
</dbReference>
<dbReference type="GO" id="GO:0000423">
    <property type="term" value="P:mitophagy"/>
    <property type="evidence" value="ECO:0007669"/>
    <property type="project" value="TreeGrafter"/>
</dbReference>
<accession>A0A1Y1KRI1</accession>
<evidence type="ECO:0000256" key="4">
    <source>
        <dbReference type="PROSITE-ProRule" id="PRU00228"/>
    </source>
</evidence>
<dbReference type="Gene3D" id="3.10.20.90">
    <property type="entry name" value="Phosphatidylinositol 3-kinase Catalytic Subunit, Chain A, domain 1"/>
    <property type="match status" value="1"/>
</dbReference>
<dbReference type="EMBL" id="GEZM01075691">
    <property type="protein sequence ID" value="JAV64012.1"/>
    <property type="molecule type" value="Transcribed_RNA"/>
</dbReference>
<sequence>MADGNVMNLKIFLKGDTSDEVRRITVDASVATSFIFMKEKLQSVFPILRNSPFKITWKDIDDDEITIASDEDFITAFTEMNGNVKILTVTVSKRAVESGIYVCAASEEPPKPLIICDGCDRSIPGFRYKCLQCPDYDLCGNCEFQGCHSNHVMVRLPHNETYSPRCARKFMHHIARNLKKSAHCASKEAHRAAKHAARYASKCRQTDSSAEEDDQTPSCPFTAKDAHEFGTFAQQTLSEIFKPTTSSGTQANDDKDQGMILMDVIRNVVDGFFGHPTSATSNSQQQTDASPKTTSENPPAPMETENSPSAPIYPVLDRDLPNSTTPGSGSPSMATAGSATPPENNRNPEWTFVASNSQTENNSNTASQTNQPRVAFIYHENPVIAEGLVKLHEMGFSNETGVLSNLLEHFNGNVNDVVKAIFDRNI</sequence>
<feature type="domain" description="PB1" evidence="7">
    <location>
        <begin position="6"/>
        <end position="94"/>
    </location>
</feature>
<dbReference type="InterPro" id="IPR052260">
    <property type="entry name" value="Autophagy_Rcpt_SigReg"/>
</dbReference>
<keyword evidence="3" id="KW-0862">Zinc</keyword>